<feature type="binding site" description="in other chain" evidence="8">
    <location>
        <begin position="139"/>
        <end position="141"/>
    </location>
    <ligand>
        <name>FMN</name>
        <dbReference type="ChEBI" id="CHEBI:58210"/>
        <note>ligand shared between dimeric partners</note>
    </ligand>
</feature>
<feature type="domain" description="Nitroreductase" evidence="9">
    <location>
        <begin position="14"/>
        <end position="168"/>
    </location>
</feature>
<comment type="similarity">
    <text evidence="1 7">Belongs to the nitroreductase family.</text>
</comment>
<dbReference type="PANTHER" id="PTHR43821:SF1">
    <property type="entry name" value="NAD(P)H NITROREDUCTASE YDJA-RELATED"/>
    <property type="match status" value="1"/>
</dbReference>
<keyword evidence="2 7" id="KW-0285">Flavoprotein</keyword>
<dbReference type="CDD" id="cd02135">
    <property type="entry name" value="YdjA-like"/>
    <property type="match status" value="1"/>
</dbReference>
<comment type="cofactor">
    <cofactor evidence="8">
        <name>FMN</name>
        <dbReference type="ChEBI" id="CHEBI:58210"/>
    </cofactor>
    <text evidence="8">Binds 1 FMN per subunit.</text>
</comment>
<dbReference type="EMBL" id="JACIEV010000001">
    <property type="protein sequence ID" value="MBB4152528.1"/>
    <property type="molecule type" value="Genomic_DNA"/>
</dbReference>
<evidence type="ECO:0000256" key="6">
    <source>
        <dbReference type="ARBA" id="ARBA00023027"/>
    </source>
</evidence>
<organism evidence="10 11">
    <name type="scientific">Sphingomonas jinjuensis</name>
    <dbReference type="NCBI Taxonomy" id="535907"/>
    <lineage>
        <taxon>Bacteria</taxon>
        <taxon>Pseudomonadati</taxon>
        <taxon>Pseudomonadota</taxon>
        <taxon>Alphaproteobacteria</taxon>
        <taxon>Sphingomonadales</taxon>
        <taxon>Sphingomonadaceae</taxon>
        <taxon>Sphingomonas</taxon>
    </lineage>
</organism>
<reference evidence="10 11" key="1">
    <citation type="submission" date="2020-08" db="EMBL/GenBank/DDBJ databases">
        <title>Genomic Encyclopedia of Type Strains, Phase IV (KMG-IV): sequencing the most valuable type-strain genomes for metagenomic binning, comparative biology and taxonomic classification.</title>
        <authorList>
            <person name="Goeker M."/>
        </authorList>
    </citation>
    <scope>NUCLEOTIDE SEQUENCE [LARGE SCALE GENOMIC DNA]</scope>
    <source>
        <strain evidence="10 11">YC6723</strain>
    </source>
</reference>
<dbReference type="Proteomes" id="UP000529795">
    <property type="component" value="Unassembled WGS sequence"/>
</dbReference>
<evidence type="ECO:0000256" key="5">
    <source>
        <dbReference type="ARBA" id="ARBA00023002"/>
    </source>
</evidence>
<dbReference type="RefSeq" id="WP_183982058.1">
    <property type="nucleotide sequence ID" value="NZ_JACIEV010000001.1"/>
</dbReference>
<dbReference type="Gene3D" id="3.40.109.10">
    <property type="entry name" value="NADH Oxidase"/>
    <property type="match status" value="1"/>
</dbReference>
<dbReference type="GO" id="GO:0016491">
    <property type="term" value="F:oxidoreductase activity"/>
    <property type="evidence" value="ECO:0007669"/>
    <property type="project" value="UniProtKB-UniRule"/>
</dbReference>
<feature type="binding site" description="in other chain" evidence="8">
    <location>
        <begin position="15"/>
        <end position="17"/>
    </location>
    <ligand>
        <name>FMN</name>
        <dbReference type="ChEBI" id="CHEBI:58210"/>
        <note>ligand shared between dimeric partners</note>
    </ligand>
</feature>
<dbReference type="PIRSF" id="PIRSF000232">
    <property type="entry name" value="YdjA"/>
    <property type="match status" value="1"/>
</dbReference>
<keyword evidence="4 7" id="KW-0521">NADP</keyword>
<proteinExistence type="inferred from homology"/>
<keyword evidence="3 7" id="KW-0288">FMN</keyword>
<dbReference type="Pfam" id="PF00881">
    <property type="entry name" value="Nitroreductase"/>
    <property type="match status" value="1"/>
</dbReference>
<name>A0A840FEW1_9SPHN</name>
<accession>A0A840FEW1</accession>
<feature type="binding site" evidence="8">
    <location>
        <position position="42"/>
    </location>
    <ligand>
        <name>FMN</name>
        <dbReference type="ChEBI" id="CHEBI:58210"/>
        <note>ligand shared between dimeric partners</note>
    </ligand>
</feature>
<feature type="binding site" evidence="8">
    <location>
        <position position="46"/>
    </location>
    <ligand>
        <name>FMN</name>
        <dbReference type="ChEBI" id="CHEBI:58210"/>
        <note>ligand shared between dimeric partners</note>
    </ligand>
</feature>
<dbReference type="SUPFAM" id="SSF55469">
    <property type="entry name" value="FMN-dependent nitroreductase-like"/>
    <property type="match status" value="1"/>
</dbReference>
<evidence type="ECO:0000313" key="10">
    <source>
        <dbReference type="EMBL" id="MBB4152528.1"/>
    </source>
</evidence>
<dbReference type="PANTHER" id="PTHR43821">
    <property type="entry name" value="NAD(P)H NITROREDUCTASE YDJA-RELATED"/>
    <property type="match status" value="1"/>
</dbReference>
<evidence type="ECO:0000256" key="3">
    <source>
        <dbReference type="ARBA" id="ARBA00022643"/>
    </source>
</evidence>
<keyword evidence="11" id="KW-1185">Reference proteome</keyword>
<protein>
    <recommendedName>
        <fullName evidence="7">Putative NAD(P)H nitroreductase</fullName>
        <ecNumber evidence="7">1.-.-.-</ecNumber>
    </recommendedName>
</protein>
<evidence type="ECO:0000313" key="11">
    <source>
        <dbReference type="Proteomes" id="UP000529795"/>
    </source>
</evidence>
<sequence>MLNDPTSALSLLATRRSGKPRDLVAPGPDAAQLDSILSIAARTPDHGKLAPWRFVVVPATRRGALADVITRAYRAERPQASATEIASLEQFARQAPTLVVVLSSPRDSHIPRWEQELSAGAATMNLLHAAHAHGFAAGWLTGWPAFSDTVRNAFGTAAERIVGFVFIGTPSRDLDERPRPDMARIVSTWGGTGLDGRAD</sequence>
<keyword evidence="6 7" id="KW-0520">NAD</keyword>
<keyword evidence="5 7" id="KW-0560">Oxidoreductase</keyword>
<dbReference type="InterPro" id="IPR000415">
    <property type="entry name" value="Nitroreductase-like"/>
</dbReference>
<dbReference type="EC" id="1.-.-.-" evidence="7"/>
<evidence type="ECO:0000259" key="9">
    <source>
        <dbReference type="Pfam" id="PF00881"/>
    </source>
</evidence>
<evidence type="ECO:0000256" key="8">
    <source>
        <dbReference type="PIRSR" id="PIRSR000232-1"/>
    </source>
</evidence>
<dbReference type="AlphaFoldDB" id="A0A840FEW1"/>
<evidence type="ECO:0000256" key="2">
    <source>
        <dbReference type="ARBA" id="ARBA00022630"/>
    </source>
</evidence>
<evidence type="ECO:0000256" key="7">
    <source>
        <dbReference type="PIRNR" id="PIRNR000232"/>
    </source>
</evidence>
<dbReference type="InterPro" id="IPR052530">
    <property type="entry name" value="NAD(P)H_nitroreductase"/>
</dbReference>
<evidence type="ECO:0000256" key="4">
    <source>
        <dbReference type="ARBA" id="ARBA00022857"/>
    </source>
</evidence>
<gene>
    <name evidence="10" type="ORF">GGQ80_000404</name>
</gene>
<evidence type="ECO:0000256" key="1">
    <source>
        <dbReference type="ARBA" id="ARBA00007118"/>
    </source>
</evidence>
<dbReference type="InterPro" id="IPR029479">
    <property type="entry name" value="Nitroreductase"/>
</dbReference>
<comment type="caution">
    <text evidence="10">The sequence shown here is derived from an EMBL/GenBank/DDBJ whole genome shotgun (WGS) entry which is preliminary data.</text>
</comment>
<dbReference type="InterPro" id="IPR026021">
    <property type="entry name" value="YdjA-like"/>
</dbReference>